<dbReference type="AlphaFoldDB" id="A0A9J5ZFP7"/>
<dbReference type="EMBL" id="JACXVP010000004">
    <property type="protein sequence ID" value="KAG5609662.1"/>
    <property type="molecule type" value="Genomic_DNA"/>
</dbReference>
<comment type="caution">
    <text evidence="1">The sequence shown here is derived from an EMBL/GenBank/DDBJ whole genome shotgun (WGS) entry which is preliminary data.</text>
</comment>
<proteinExistence type="predicted"/>
<reference evidence="1 2" key="1">
    <citation type="submission" date="2020-09" db="EMBL/GenBank/DDBJ databases">
        <title>De no assembly of potato wild relative species, Solanum commersonii.</title>
        <authorList>
            <person name="Cho K."/>
        </authorList>
    </citation>
    <scope>NUCLEOTIDE SEQUENCE [LARGE SCALE GENOMIC DNA]</scope>
    <source>
        <strain evidence="1">LZ3.2</strain>
        <tissue evidence="1">Leaf</tissue>
    </source>
</reference>
<protein>
    <submittedName>
        <fullName evidence="1">Uncharacterized protein</fullName>
    </submittedName>
</protein>
<gene>
    <name evidence="1" type="ORF">H5410_020943</name>
</gene>
<evidence type="ECO:0000313" key="2">
    <source>
        <dbReference type="Proteomes" id="UP000824120"/>
    </source>
</evidence>
<organism evidence="1 2">
    <name type="scientific">Solanum commersonii</name>
    <name type="common">Commerson's wild potato</name>
    <name type="synonym">Commerson's nightshade</name>
    <dbReference type="NCBI Taxonomy" id="4109"/>
    <lineage>
        <taxon>Eukaryota</taxon>
        <taxon>Viridiplantae</taxon>
        <taxon>Streptophyta</taxon>
        <taxon>Embryophyta</taxon>
        <taxon>Tracheophyta</taxon>
        <taxon>Spermatophyta</taxon>
        <taxon>Magnoliopsida</taxon>
        <taxon>eudicotyledons</taxon>
        <taxon>Gunneridae</taxon>
        <taxon>Pentapetalae</taxon>
        <taxon>asterids</taxon>
        <taxon>lamiids</taxon>
        <taxon>Solanales</taxon>
        <taxon>Solanaceae</taxon>
        <taxon>Solanoideae</taxon>
        <taxon>Solaneae</taxon>
        <taxon>Solanum</taxon>
    </lineage>
</organism>
<sequence length="118" mass="13734">MGMKIYVSKQANSEESIRSNSKILELKPFEPSNSSKHSPDLKIKNRREFSKICATKDHSVNTLEQKARITHFDDSLNGFDDSQIFISSFFQLLQFFFANKLKFCRSKRVSRTVLHKTQ</sequence>
<dbReference type="Proteomes" id="UP000824120">
    <property type="component" value="Chromosome 4"/>
</dbReference>
<accession>A0A9J5ZFP7</accession>
<evidence type="ECO:0000313" key="1">
    <source>
        <dbReference type="EMBL" id="KAG5609662.1"/>
    </source>
</evidence>
<keyword evidence="2" id="KW-1185">Reference proteome</keyword>
<name>A0A9J5ZFP7_SOLCO</name>